<keyword evidence="2" id="KW-1185">Reference proteome</keyword>
<gene>
    <name evidence="1" type="ORF">Phpb_01300</name>
</gene>
<evidence type="ECO:0000313" key="1">
    <source>
        <dbReference type="EMBL" id="OCA55677.1"/>
    </source>
</evidence>
<dbReference type="Proteomes" id="UP000092665">
    <property type="component" value="Unassembled WGS sequence"/>
</dbReference>
<accession>A0A1B8YKU8</accession>
<dbReference type="EMBL" id="LOIC01000032">
    <property type="protein sequence ID" value="OCA55677.1"/>
    <property type="molecule type" value="Genomic_DNA"/>
</dbReference>
<sequence>MDPSIGFRRLSYNEFSNCFTGIAVEFWPNNDFKKKIDKEKVDILSFLKTYQE</sequence>
<dbReference type="AlphaFoldDB" id="A0A1B8YKU8"/>
<protein>
    <submittedName>
        <fullName evidence="1">Uncharacterized protein</fullName>
    </submittedName>
</protein>
<dbReference type="Gene3D" id="3.90.70.10">
    <property type="entry name" value="Cysteine proteinases"/>
    <property type="match status" value="1"/>
</dbReference>
<comment type="caution">
    <text evidence="1">The sequence shown here is derived from an EMBL/GenBank/DDBJ whole genome shotgun (WGS) entry which is preliminary data.</text>
</comment>
<evidence type="ECO:0000313" key="2">
    <source>
        <dbReference type="Proteomes" id="UP000092665"/>
    </source>
</evidence>
<dbReference type="PATRIC" id="fig|29488.15.peg.1428"/>
<reference evidence="2" key="1">
    <citation type="submission" date="2015-11" db="EMBL/GenBank/DDBJ databases">
        <authorList>
            <person name="Tobias N.J."/>
            <person name="Mishra B."/>
            <person name="Gupta D.K."/>
            <person name="Thines M."/>
            <person name="Stinear T.P."/>
            <person name="Bode H.B."/>
        </authorList>
    </citation>
    <scope>NUCLEOTIDE SEQUENCE [LARGE SCALE GENOMIC DNA]</scope>
    <source>
        <strain evidence="2">PB45.5</strain>
    </source>
</reference>
<organism evidence="1 2">
    <name type="scientific">Photorhabdus namnaonensis</name>
    <dbReference type="NCBI Taxonomy" id="1851568"/>
    <lineage>
        <taxon>Bacteria</taxon>
        <taxon>Pseudomonadati</taxon>
        <taxon>Pseudomonadota</taxon>
        <taxon>Gammaproteobacteria</taxon>
        <taxon>Enterobacterales</taxon>
        <taxon>Morganellaceae</taxon>
        <taxon>Photorhabdus</taxon>
    </lineage>
</organism>
<proteinExistence type="predicted"/>
<name>A0A1B8YKU8_9GAMM</name>